<sequence>MNTSGDAFYDPPAGYESATPGAILGSRQVRVSAFSAVSMNVQAWQLLYRTTDSDGNPHAAVTTVMIPQGPAQPRPLLSIQAAYDAMVRSCMPSYTLTADDPAAPPPSEALLAVSALERGWAVAIPDPGGIDNRFLTPRLMGYTVLDGIRAAQQFAPLGLPGAATRIALTGYSGGGIGSAWAAELHPTYAPELNIAGAAIGAPVADLGAALHSASGRAAGGLIAMGVAAVMNDSPEFSAALDRYVTPRGRSVLRAALVDCANTTVSKNLFLNASDLLTVPLDVVLADPVIAAAITERNRGSAVPTTPLYLFNAVNDEISPIGPVDDLVEKYCAAGASVTYVRDAMPDLVSNHAIVGLTSVGGTFAWLDRVLAGERPEPGCRTTTLASSLDDGAWAAELPDVAQGLARTLLGQALG</sequence>
<dbReference type="RefSeq" id="WP_201947202.1">
    <property type="nucleotide sequence ID" value="NZ_JAERRJ010000004.1"/>
</dbReference>
<accession>A0ABS1M3W5</accession>
<reference evidence="1 2" key="1">
    <citation type="submission" date="2021-01" db="EMBL/GenBank/DDBJ databases">
        <title>WGS of actinomycetes isolated from Thailand.</title>
        <authorList>
            <person name="Thawai C."/>
        </authorList>
    </citation>
    <scope>NUCLEOTIDE SEQUENCE [LARGE SCALE GENOMIC DNA]</scope>
    <source>
        <strain evidence="1 2">LPG 2</strain>
    </source>
</reference>
<dbReference type="Proteomes" id="UP000602198">
    <property type="component" value="Unassembled WGS sequence"/>
</dbReference>
<evidence type="ECO:0000313" key="2">
    <source>
        <dbReference type="Proteomes" id="UP000602198"/>
    </source>
</evidence>
<name>A0ABS1M3W5_9NOCA</name>
<evidence type="ECO:0000313" key="1">
    <source>
        <dbReference type="EMBL" id="MBL1075337.1"/>
    </source>
</evidence>
<dbReference type="InterPro" id="IPR005152">
    <property type="entry name" value="Lipase_secreted"/>
</dbReference>
<dbReference type="Gene3D" id="3.40.50.1820">
    <property type="entry name" value="alpha/beta hydrolase"/>
    <property type="match status" value="1"/>
</dbReference>
<organism evidence="1 2">
    <name type="scientific">Nocardia acididurans</name>
    <dbReference type="NCBI Taxonomy" id="2802282"/>
    <lineage>
        <taxon>Bacteria</taxon>
        <taxon>Bacillati</taxon>
        <taxon>Actinomycetota</taxon>
        <taxon>Actinomycetes</taxon>
        <taxon>Mycobacteriales</taxon>
        <taxon>Nocardiaceae</taxon>
        <taxon>Nocardia</taxon>
    </lineage>
</organism>
<evidence type="ECO:0008006" key="3">
    <source>
        <dbReference type="Google" id="ProtNLM"/>
    </source>
</evidence>
<gene>
    <name evidence="1" type="ORF">JK358_13130</name>
</gene>
<comment type="caution">
    <text evidence="1">The sequence shown here is derived from an EMBL/GenBank/DDBJ whole genome shotgun (WGS) entry which is preliminary data.</text>
</comment>
<dbReference type="PANTHER" id="PTHR34853:SF1">
    <property type="entry name" value="LIPASE 5"/>
    <property type="match status" value="1"/>
</dbReference>
<proteinExistence type="predicted"/>
<dbReference type="Pfam" id="PF03583">
    <property type="entry name" value="LIP"/>
    <property type="match status" value="1"/>
</dbReference>
<dbReference type="Gene3D" id="1.10.260.130">
    <property type="match status" value="1"/>
</dbReference>
<protein>
    <recommendedName>
        <fullName evidence="3">Lipase</fullName>
    </recommendedName>
</protein>
<dbReference type="EMBL" id="JAERRJ010000004">
    <property type="protein sequence ID" value="MBL1075337.1"/>
    <property type="molecule type" value="Genomic_DNA"/>
</dbReference>
<dbReference type="PANTHER" id="PTHR34853">
    <property type="match status" value="1"/>
</dbReference>
<dbReference type="SUPFAM" id="SSF53474">
    <property type="entry name" value="alpha/beta-Hydrolases"/>
    <property type="match status" value="1"/>
</dbReference>
<dbReference type="PIRSF" id="PIRSF029171">
    <property type="entry name" value="Esterase_LipA"/>
    <property type="match status" value="1"/>
</dbReference>
<dbReference type="InterPro" id="IPR029058">
    <property type="entry name" value="AB_hydrolase_fold"/>
</dbReference>
<keyword evidence="2" id="KW-1185">Reference proteome</keyword>